<dbReference type="InterPro" id="IPR002729">
    <property type="entry name" value="CRISPR-assoc_Cas1"/>
</dbReference>
<accession>A0A0P0USN4</accession>
<keyword evidence="6 10" id="KW-0051">Antiviral defense</keyword>
<feature type="binding site" evidence="10">
    <location>
        <position position="204"/>
    </location>
    <ligand>
        <name>Mn(2+)</name>
        <dbReference type="ChEBI" id="CHEBI:29035"/>
    </ligand>
</feature>
<dbReference type="NCBIfam" id="TIGR03639">
    <property type="entry name" value="cas1_NMENI"/>
    <property type="match status" value="1"/>
</dbReference>
<dbReference type="HAMAP" id="MF_01470">
    <property type="entry name" value="Cas1"/>
    <property type="match status" value="1"/>
</dbReference>
<comment type="function">
    <text evidence="10">CRISPR (clustered regularly interspaced short palindromic repeat), is an adaptive immune system that provides protection against mobile genetic elements (viruses, transposable elements and conjugative plasmids). CRISPR clusters contain spacers, sequences complementary to antecedent mobile elements, and target invading nucleic acids. CRISPR clusters are transcribed and processed into CRISPR RNA (crRNA). Acts as a dsDNA endonuclease. Involved in the integration of spacer DNA into the CRISPR cassette.</text>
</comment>
<dbReference type="GO" id="GO:0004520">
    <property type="term" value="F:DNA endonuclease activity"/>
    <property type="evidence" value="ECO:0007669"/>
    <property type="project" value="InterPro"/>
</dbReference>
<dbReference type="EMBL" id="AP013042">
    <property type="protein sequence ID" value="BAS68109.1"/>
    <property type="molecule type" value="Genomic_DNA"/>
</dbReference>
<dbReference type="InterPro" id="IPR019855">
    <property type="entry name" value="CRISPR-assoc_Cas1_NMENI"/>
</dbReference>
<dbReference type="RefSeq" id="WP_066045004.1">
    <property type="nucleotide sequence ID" value="NZ_AP013042.1"/>
</dbReference>
<keyword evidence="5 10" id="KW-0460">Magnesium</keyword>
<dbReference type="InterPro" id="IPR050646">
    <property type="entry name" value="Cas1"/>
</dbReference>
<keyword evidence="4 10" id="KW-0378">Hydrolase</keyword>
<keyword evidence="1 10" id="KW-0540">Nuclease</keyword>
<dbReference type="STRING" id="1303921.BSEPE_1121"/>
<dbReference type="GO" id="GO:0003677">
    <property type="term" value="F:DNA binding"/>
    <property type="evidence" value="ECO:0007669"/>
    <property type="project" value="UniProtKB-KW"/>
</dbReference>
<evidence type="ECO:0000256" key="1">
    <source>
        <dbReference type="ARBA" id="ARBA00022722"/>
    </source>
</evidence>
<evidence type="ECO:0000256" key="5">
    <source>
        <dbReference type="ARBA" id="ARBA00022842"/>
    </source>
</evidence>
<evidence type="ECO:0000256" key="9">
    <source>
        <dbReference type="ARBA" id="ARBA00038592"/>
    </source>
</evidence>
<evidence type="ECO:0000256" key="4">
    <source>
        <dbReference type="ARBA" id="ARBA00022801"/>
    </source>
</evidence>
<keyword evidence="7 10" id="KW-0238">DNA-binding</keyword>
<dbReference type="Gene3D" id="1.20.120.920">
    <property type="entry name" value="CRISPR-associated endonuclease Cas1, C-terminal domain"/>
    <property type="match status" value="1"/>
</dbReference>
<dbReference type="GO" id="GO:0043571">
    <property type="term" value="P:maintenance of CRISPR repeat elements"/>
    <property type="evidence" value="ECO:0007669"/>
    <property type="project" value="UniProtKB-UniRule"/>
</dbReference>
<keyword evidence="2 10" id="KW-0479">Metal-binding</keyword>
<dbReference type="InterPro" id="IPR042211">
    <property type="entry name" value="CRISPR-assoc_Cas1_N"/>
</dbReference>
<dbReference type="Pfam" id="PF01867">
    <property type="entry name" value="Cas_Cas1"/>
    <property type="match status" value="1"/>
</dbReference>
<sequence length="296" mass="33870">MSWQTLLISNPCKLSIKNGNILLRRLDDEDANIAISEVSAIVIENPQVTMTAVFMSHCADSNIVVIFSDEKYTPIGVFHPFYQHSRMTKHAFLQNNWSQSFKNRVWQKIVKAKILNQQQTLIKITKQPNKQLSLIASKVQSADKTNREAYAATIYWRTLFENFKRNNTNDIRNSALDYGYSIVRSAIARSISASGFVPAFGFHHKNELNAFNLVDDLIEPFRAFIDFEVYLLNPSKTGTKLTFKMRADLVNILNKQVVFKQEKTTLLNAIQMMVFGLLSASEHQDIDLLLLPRHAQ</sequence>
<reference evidence="11 12" key="2">
    <citation type="journal article" date="2016" name="ISME J.">
        <title>Heterogeneous composition of key metabolic gene clusters in a vent mussel symbiont population.</title>
        <authorList>
            <person name="Ikuta T."/>
            <person name="Takaki Y."/>
            <person name="Nagai Y."/>
            <person name="Shimamura S."/>
            <person name="Tsuda M."/>
            <person name="Kawagucci S."/>
            <person name="Aoki Y."/>
            <person name="Inoue K."/>
            <person name="Teruya M."/>
            <person name="Satou K."/>
            <person name="Teruya K."/>
            <person name="Shimoji M."/>
            <person name="Tamotsu H."/>
            <person name="Hirano T."/>
            <person name="Maruyama T."/>
            <person name="Yoshida T."/>
        </authorList>
    </citation>
    <scope>NUCLEOTIDE SEQUENCE [LARGE SCALE GENOMIC DNA]</scope>
    <source>
        <strain evidence="11 12">Myojin Knoll</strain>
    </source>
</reference>
<comment type="similarity">
    <text evidence="10">Belongs to the CRISPR-associated endonuclease Cas1 family.</text>
</comment>
<feature type="binding site" evidence="10">
    <location>
        <position position="219"/>
    </location>
    <ligand>
        <name>Mn(2+)</name>
        <dbReference type="ChEBI" id="CHEBI:29035"/>
    </ligand>
</feature>
<name>A0A0P0USN4_9GAMM</name>
<dbReference type="AlphaFoldDB" id="A0A0P0USN4"/>
<dbReference type="Proteomes" id="UP000067399">
    <property type="component" value="Chromosome"/>
</dbReference>
<dbReference type="GO" id="GO:0051607">
    <property type="term" value="P:defense response to virus"/>
    <property type="evidence" value="ECO:0007669"/>
    <property type="project" value="UniProtKB-UniRule"/>
</dbReference>
<dbReference type="InterPro" id="IPR042206">
    <property type="entry name" value="CRISPR-assoc_Cas1_C"/>
</dbReference>
<dbReference type="PANTHER" id="PTHR34353:SF2">
    <property type="entry name" value="CRISPR-ASSOCIATED ENDONUCLEASE CAS1 1"/>
    <property type="match status" value="1"/>
</dbReference>
<evidence type="ECO:0000256" key="10">
    <source>
        <dbReference type="HAMAP-Rule" id="MF_01470"/>
    </source>
</evidence>
<evidence type="ECO:0000256" key="8">
    <source>
        <dbReference type="ARBA" id="ARBA00023211"/>
    </source>
</evidence>
<comment type="subunit">
    <text evidence="9 10">Homodimer, forms a heterotetramer with a Cas2 homodimer.</text>
</comment>
<evidence type="ECO:0000256" key="6">
    <source>
        <dbReference type="ARBA" id="ARBA00023118"/>
    </source>
</evidence>
<protein>
    <recommendedName>
        <fullName evidence="10">CRISPR-associated endonuclease Cas1</fullName>
        <ecNumber evidence="10">3.1.-.-</ecNumber>
    </recommendedName>
</protein>
<evidence type="ECO:0000313" key="11">
    <source>
        <dbReference type="EMBL" id="BAS68109.1"/>
    </source>
</evidence>
<dbReference type="GO" id="GO:0016787">
    <property type="term" value="F:hydrolase activity"/>
    <property type="evidence" value="ECO:0007669"/>
    <property type="project" value="UniProtKB-KW"/>
</dbReference>
<keyword evidence="8 10" id="KW-0464">Manganese</keyword>
<evidence type="ECO:0000313" key="12">
    <source>
        <dbReference type="Proteomes" id="UP000067399"/>
    </source>
</evidence>
<evidence type="ECO:0000256" key="7">
    <source>
        <dbReference type="ARBA" id="ARBA00023125"/>
    </source>
</evidence>
<keyword evidence="3 10" id="KW-0255">Endonuclease</keyword>
<dbReference type="EC" id="3.1.-.-" evidence="10"/>
<evidence type="ECO:0000256" key="2">
    <source>
        <dbReference type="ARBA" id="ARBA00022723"/>
    </source>
</evidence>
<organism evidence="11 12">
    <name type="scientific">endosymbiont of Bathymodiolus septemdierum str. Myojin knoll</name>
    <dbReference type="NCBI Taxonomy" id="1303921"/>
    <lineage>
        <taxon>Bacteria</taxon>
        <taxon>Pseudomonadati</taxon>
        <taxon>Pseudomonadota</taxon>
        <taxon>Gammaproteobacteria</taxon>
        <taxon>sulfur-oxidizing symbionts</taxon>
    </lineage>
</organism>
<proteinExistence type="inferred from homology"/>
<dbReference type="KEGG" id="ebh:BSEPE_1121"/>
<dbReference type="GO" id="GO:0046872">
    <property type="term" value="F:metal ion binding"/>
    <property type="evidence" value="ECO:0007669"/>
    <property type="project" value="UniProtKB-UniRule"/>
</dbReference>
<comment type="cofactor">
    <cofactor evidence="10">
        <name>Mg(2+)</name>
        <dbReference type="ChEBI" id="CHEBI:18420"/>
    </cofactor>
    <cofactor evidence="10">
        <name>Mn(2+)</name>
        <dbReference type="ChEBI" id="CHEBI:29035"/>
    </cofactor>
</comment>
<dbReference type="OrthoDB" id="9803119at2"/>
<keyword evidence="12" id="KW-1185">Reference proteome</keyword>
<reference evidence="11 12" key="1">
    <citation type="journal article" date="2000" name="Mar. Ecol. Prog. Ser.">
        <title>Phylogenetic characterization of endosymbionts in three hydrothermal vent mussels: influence on host distributions.</title>
        <authorList>
            <person name="Fujiwara Y."/>
            <person name="Takai K."/>
            <person name="Uematsu K."/>
            <person name="Tsuchida S."/>
            <person name="Hunt J.C."/>
            <person name="Hashimoto J."/>
        </authorList>
    </citation>
    <scope>NUCLEOTIDE SEQUENCE [LARGE SCALE GENOMIC DNA]</scope>
    <source>
        <strain evidence="11 12">Myojin Knoll</strain>
    </source>
</reference>
<dbReference type="Gene3D" id="3.100.10.20">
    <property type="entry name" value="CRISPR-associated endonuclease Cas1, N-terminal domain"/>
    <property type="match status" value="1"/>
</dbReference>
<dbReference type="NCBIfam" id="TIGR00287">
    <property type="entry name" value="cas1"/>
    <property type="match status" value="1"/>
</dbReference>
<evidence type="ECO:0000256" key="3">
    <source>
        <dbReference type="ARBA" id="ARBA00022759"/>
    </source>
</evidence>
<dbReference type="PANTHER" id="PTHR34353">
    <property type="entry name" value="CRISPR-ASSOCIATED ENDONUCLEASE CAS1 1"/>
    <property type="match status" value="1"/>
</dbReference>
<gene>
    <name evidence="10 11" type="primary">cas1</name>
    <name evidence="11" type="ORF">BSEPE_1121</name>
</gene>
<feature type="binding site" evidence="10">
    <location>
        <position position="148"/>
    </location>
    <ligand>
        <name>Mn(2+)</name>
        <dbReference type="ChEBI" id="CHEBI:29035"/>
    </ligand>
</feature>